<evidence type="ECO:0000313" key="2">
    <source>
        <dbReference type="Proteomes" id="UP001339167"/>
    </source>
</evidence>
<accession>A0ABU7JCA3</accession>
<dbReference type="Pfam" id="PF08780">
    <property type="entry name" value="NTase_sub_bind"/>
    <property type="match status" value="1"/>
</dbReference>
<gene>
    <name evidence="1" type="ORF">QWF21_02055</name>
</gene>
<comment type="caution">
    <text evidence="1">The sequence shown here is derived from an EMBL/GenBank/DDBJ whole genome shotgun (WGS) entry which is preliminary data.</text>
</comment>
<reference evidence="1 2" key="1">
    <citation type="submission" date="2023-06" db="EMBL/GenBank/DDBJ databases">
        <title>Alkalimonas sp., MEB004 an alkaliphilic bacterium isolated from Lonar Lake, India.</title>
        <authorList>
            <person name="Joshi A."/>
            <person name="Thite S."/>
        </authorList>
    </citation>
    <scope>NUCLEOTIDE SEQUENCE [LARGE SCALE GENOMIC DNA]</scope>
    <source>
        <strain evidence="1 2">MEB004</strain>
    </source>
</reference>
<dbReference type="SUPFAM" id="SSF81593">
    <property type="entry name" value="Nucleotidyltransferase substrate binding subunit/domain"/>
    <property type="match status" value="1"/>
</dbReference>
<dbReference type="Proteomes" id="UP001339167">
    <property type="component" value="Unassembled WGS sequence"/>
</dbReference>
<protein>
    <submittedName>
        <fullName evidence="1">Nucleotidyltransferase substrate binding protein</fullName>
    </submittedName>
</protein>
<keyword evidence="2" id="KW-1185">Reference proteome</keyword>
<proteinExistence type="predicted"/>
<evidence type="ECO:0000313" key="1">
    <source>
        <dbReference type="EMBL" id="MEE2023013.1"/>
    </source>
</evidence>
<dbReference type="InterPro" id="IPR010235">
    <property type="entry name" value="HepT"/>
</dbReference>
<organism evidence="1 2">
    <name type="scientific">Alkalimonas mucilaginosa</name>
    <dbReference type="NCBI Taxonomy" id="3057676"/>
    <lineage>
        <taxon>Bacteria</taxon>
        <taxon>Pseudomonadati</taxon>
        <taxon>Pseudomonadota</taxon>
        <taxon>Gammaproteobacteria</taxon>
        <taxon>Alkalimonas</taxon>
    </lineage>
</organism>
<dbReference type="NCBIfam" id="TIGR01987">
    <property type="entry name" value="HI0074"/>
    <property type="match status" value="1"/>
</dbReference>
<name>A0ABU7JCA3_9GAMM</name>
<sequence>MTTEVRWQQRFQNYQKALVQLTSALQQYGQDAEALIKEGILQRFEFTHELAWKVMKDYLEYEGHQGITGSRSASRLAFSLGLIAEGQVWMDMIESRNRTVHTYEARVLEEEFTKVQQLYAPAFTAFAVKMQEYL</sequence>
<dbReference type="RefSeq" id="WP_330086367.1">
    <property type="nucleotide sequence ID" value="NZ_JAUGZK010000001.1"/>
</dbReference>
<dbReference type="Gene3D" id="1.20.120.330">
    <property type="entry name" value="Nucleotidyltransferases domain 2"/>
    <property type="match status" value="1"/>
</dbReference>
<dbReference type="EMBL" id="JAUGZK010000001">
    <property type="protein sequence ID" value="MEE2023013.1"/>
    <property type="molecule type" value="Genomic_DNA"/>
</dbReference>